<accession>A0AAE0VQV3</accession>
<sequence>MKFSFLTVVFLLVLAEHNVLSDCGQNGCECGKHCVNSNDKWCKSNSDSTCSCRPGCLLFGILVPEGSAKDVYCTNSYCSSAAHNQAMTSGSTLCLPEDLSEGVDYPYSPYNNPNCGEEEEDLYIY</sequence>
<keyword evidence="3" id="KW-1185">Reference proteome</keyword>
<gene>
    <name evidence="2" type="ORF">CHS0354_034393</name>
</gene>
<organism evidence="2 3">
    <name type="scientific">Potamilus streckersoni</name>
    <dbReference type="NCBI Taxonomy" id="2493646"/>
    <lineage>
        <taxon>Eukaryota</taxon>
        <taxon>Metazoa</taxon>
        <taxon>Spiralia</taxon>
        <taxon>Lophotrochozoa</taxon>
        <taxon>Mollusca</taxon>
        <taxon>Bivalvia</taxon>
        <taxon>Autobranchia</taxon>
        <taxon>Heteroconchia</taxon>
        <taxon>Palaeoheterodonta</taxon>
        <taxon>Unionida</taxon>
        <taxon>Unionoidea</taxon>
        <taxon>Unionidae</taxon>
        <taxon>Ambleminae</taxon>
        <taxon>Lampsilini</taxon>
        <taxon>Potamilus</taxon>
    </lineage>
</organism>
<dbReference type="Proteomes" id="UP001195483">
    <property type="component" value="Unassembled WGS sequence"/>
</dbReference>
<evidence type="ECO:0000313" key="3">
    <source>
        <dbReference type="Proteomes" id="UP001195483"/>
    </source>
</evidence>
<reference evidence="2" key="3">
    <citation type="submission" date="2023-05" db="EMBL/GenBank/DDBJ databases">
        <authorList>
            <person name="Smith C.H."/>
        </authorList>
    </citation>
    <scope>NUCLEOTIDE SEQUENCE</scope>
    <source>
        <strain evidence="2">CHS0354</strain>
        <tissue evidence="2">Mantle</tissue>
    </source>
</reference>
<reference evidence="2" key="2">
    <citation type="journal article" date="2021" name="Genome Biol. Evol.">
        <title>Developing a high-quality reference genome for a parasitic bivalve with doubly uniparental inheritance (Bivalvia: Unionida).</title>
        <authorList>
            <person name="Smith C.H."/>
        </authorList>
    </citation>
    <scope>NUCLEOTIDE SEQUENCE</scope>
    <source>
        <strain evidence="2">CHS0354</strain>
        <tissue evidence="2">Mantle</tissue>
    </source>
</reference>
<keyword evidence="1" id="KW-0732">Signal</keyword>
<reference evidence="2" key="1">
    <citation type="journal article" date="2021" name="Genome Biol. Evol.">
        <title>A High-Quality Reference Genome for a Parasitic Bivalve with Doubly Uniparental Inheritance (Bivalvia: Unionida).</title>
        <authorList>
            <person name="Smith C.H."/>
        </authorList>
    </citation>
    <scope>NUCLEOTIDE SEQUENCE</scope>
    <source>
        <strain evidence="2">CHS0354</strain>
    </source>
</reference>
<name>A0AAE0VQV3_9BIVA</name>
<dbReference type="EMBL" id="JAEAOA010002018">
    <property type="protein sequence ID" value="KAK3587248.1"/>
    <property type="molecule type" value="Genomic_DNA"/>
</dbReference>
<comment type="caution">
    <text evidence="2">The sequence shown here is derived from an EMBL/GenBank/DDBJ whole genome shotgun (WGS) entry which is preliminary data.</text>
</comment>
<protein>
    <submittedName>
        <fullName evidence="2">Uncharacterized protein</fullName>
    </submittedName>
</protein>
<feature type="chain" id="PRO_5041988851" evidence="1">
    <location>
        <begin position="22"/>
        <end position="125"/>
    </location>
</feature>
<evidence type="ECO:0000313" key="2">
    <source>
        <dbReference type="EMBL" id="KAK3587248.1"/>
    </source>
</evidence>
<proteinExistence type="predicted"/>
<evidence type="ECO:0000256" key="1">
    <source>
        <dbReference type="SAM" id="SignalP"/>
    </source>
</evidence>
<feature type="signal peptide" evidence="1">
    <location>
        <begin position="1"/>
        <end position="21"/>
    </location>
</feature>
<dbReference type="AlphaFoldDB" id="A0AAE0VQV3"/>